<dbReference type="EC" id="2.7.13.3" evidence="3"/>
<evidence type="ECO:0000256" key="7">
    <source>
        <dbReference type="ARBA" id="ARBA00022679"/>
    </source>
</evidence>
<evidence type="ECO:0000256" key="11">
    <source>
        <dbReference type="ARBA" id="ARBA00022989"/>
    </source>
</evidence>
<dbReference type="SUPFAM" id="SSF47384">
    <property type="entry name" value="Homodimeric domain of signal transducing histidine kinase"/>
    <property type="match status" value="1"/>
</dbReference>
<evidence type="ECO:0000256" key="12">
    <source>
        <dbReference type="ARBA" id="ARBA00023012"/>
    </source>
</evidence>
<dbReference type="Proteomes" id="UP001495910">
    <property type="component" value="Unassembled WGS sequence"/>
</dbReference>
<feature type="chain" id="PRO_5046042124" description="histidine kinase" evidence="17">
    <location>
        <begin position="26"/>
        <end position="793"/>
    </location>
</feature>
<feature type="transmembrane region" description="Helical" evidence="16">
    <location>
        <begin position="281"/>
        <end position="300"/>
    </location>
</feature>
<evidence type="ECO:0000256" key="15">
    <source>
        <dbReference type="PROSITE-ProRule" id="PRU00169"/>
    </source>
</evidence>
<keyword evidence="7" id="KW-0808">Transferase</keyword>
<keyword evidence="5" id="KW-0997">Cell inner membrane</keyword>
<organism evidence="21 22">
    <name type="scientific">Collimonas rhizosphaerae</name>
    <dbReference type="NCBI Taxonomy" id="3126357"/>
    <lineage>
        <taxon>Bacteria</taxon>
        <taxon>Pseudomonadati</taxon>
        <taxon>Pseudomonadota</taxon>
        <taxon>Betaproteobacteria</taxon>
        <taxon>Burkholderiales</taxon>
        <taxon>Oxalobacteraceae</taxon>
        <taxon>Collimonas</taxon>
    </lineage>
</organism>
<dbReference type="Gene3D" id="3.40.50.2300">
    <property type="match status" value="1"/>
</dbReference>
<keyword evidence="12" id="KW-0902">Two-component regulatory system</keyword>
<evidence type="ECO:0000256" key="13">
    <source>
        <dbReference type="ARBA" id="ARBA00023136"/>
    </source>
</evidence>
<comment type="caution">
    <text evidence="21">The sequence shown here is derived from an EMBL/GenBank/DDBJ whole genome shotgun (WGS) entry which is preliminary data.</text>
</comment>
<dbReference type="InterPro" id="IPR036097">
    <property type="entry name" value="HisK_dim/P_sf"/>
</dbReference>
<proteinExistence type="predicted"/>
<evidence type="ECO:0000256" key="5">
    <source>
        <dbReference type="ARBA" id="ARBA00022519"/>
    </source>
</evidence>
<evidence type="ECO:0000256" key="17">
    <source>
        <dbReference type="SAM" id="SignalP"/>
    </source>
</evidence>
<dbReference type="InterPro" id="IPR005467">
    <property type="entry name" value="His_kinase_dom"/>
</dbReference>
<evidence type="ECO:0000259" key="18">
    <source>
        <dbReference type="PROSITE" id="PS50109"/>
    </source>
</evidence>
<keyword evidence="10" id="KW-0547">Nucleotide-binding</keyword>
<dbReference type="SMART" id="SM00448">
    <property type="entry name" value="REC"/>
    <property type="match status" value="1"/>
</dbReference>
<evidence type="ECO:0000256" key="10">
    <source>
        <dbReference type="ARBA" id="ARBA00022840"/>
    </source>
</evidence>
<feature type="modified residue" description="Phosphohistidine" evidence="14">
    <location>
        <position position="743"/>
    </location>
</feature>
<gene>
    <name evidence="21" type="ORF">V8G57_17420</name>
</gene>
<evidence type="ECO:0000256" key="14">
    <source>
        <dbReference type="PROSITE-ProRule" id="PRU00110"/>
    </source>
</evidence>
<dbReference type="InterPro" id="IPR036890">
    <property type="entry name" value="HATPase_C_sf"/>
</dbReference>
<dbReference type="CDD" id="cd17546">
    <property type="entry name" value="REC_hyHK_CKI1_RcsC-like"/>
    <property type="match status" value="1"/>
</dbReference>
<dbReference type="PROSITE" id="PS50109">
    <property type="entry name" value="HIS_KIN"/>
    <property type="match status" value="1"/>
</dbReference>
<dbReference type="SUPFAM" id="SSF52172">
    <property type="entry name" value="CheY-like"/>
    <property type="match status" value="1"/>
</dbReference>
<dbReference type="RefSeq" id="WP_342830444.1">
    <property type="nucleotide sequence ID" value="NZ_JBANDC010000012.1"/>
</dbReference>
<dbReference type="Gene3D" id="3.40.190.10">
    <property type="entry name" value="Periplasmic binding protein-like II"/>
    <property type="match status" value="2"/>
</dbReference>
<evidence type="ECO:0000259" key="20">
    <source>
        <dbReference type="PROSITE" id="PS50894"/>
    </source>
</evidence>
<dbReference type="PRINTS" id="PR00344">
    <property type="entry name" value="BCTRLSENSOR"/>
</dbReference>
<dbReference type="InterPro" id="IPR008207">
    <property type="entry name" value="Sig_transdc_His_kin_Hpt_dom"/>
</dbReference>
<dbReference type="SMART" id="SM00062">
    <property type="entry name" value="PBPb"/>
    <property type="match status" value="1"/>
</dbReference>
<dbReference type="PROSITE" id="PS50894">
    <property type="entry name" value="HPT"/>
    <property type="match status" value="1"/>
</dbReference>
<dbReference type="Pfam" id="PF00512">
    <property type="entry name" value="HisKA"/>
    <property type="match status" value="1"/>
</dbReference>
<keyword evidence="22" id="KW-1185">Reference proteome</keyword>
<dbReference type="PANTHER" id="PTHR43047:SF64">
    <property type="entry name" value="HISTIDINE KINASE CONTAINING CHEY-HOMOLOGOUS RECEIVER DOMAIN AND PAS DOMAIN-RELATED"/>
    <property type="match status" value="1"/>
</dbReference>
<dbReference type="SUPFAM" id="SSF47226">
    <property type="entry name" value="Histidine-containing phosphotransfer domain, HPT domain"/>
    <property type="match status" value="1"/>
</dbReference>
<dbReference type="CDD" id="cd01007">
    <property type="entry name" value="PBP2_BvgS_HisK_like"/>
    <property type="match status" value="1"/>
</dbReference>
<keyword evidence="11 16" id="KW-1133">Transmembrane helix</keyword>
<dbReference type="Pfam" id="PF00072">
    <property type="entry name" value="Response_reg"/>
    <property type="match status" value="1"/>
</dbReference>
<comment type="subcellular location">
    <subcellularLocation>
        <location evidence="2">Cell inner membrane</location>
        <topology evidence="2">Multi-pass membrane protein</topology>
    </subcellularLocation>
</comment>
<dbReference type="CDD" id="cd16922">
    <property type="entry name" value="HATPase_EvgS-ArcB-TorS-like"/>
    <property type="match status" value="1"/>
</dbReference>
<keyword evidence="6 15" id="KW-0597">Phosphoprotein</keyword>
<keyword evidence="13 16" id="KW-0472">Membrane</keyword>
<dbReference type="Gene3D" id="3.30.565.10">
    <property type="entry name" value="Histidine kinase-like ATPase, C-terminal domain"/>
    <property type="match status" value="1"/>
</dbReference>
<keyword evidence="9" id="KW-0418">Kinase</keyword>
<evidence type="ECO:0000256" key="6">
    <source>
        <dbReference type="ARBA" id="ARBA00022553"/>
    </source>
</evidence>
<evidence type="ECO:0000259" key="19">
    <source>
        <dbReference type="PROSITE" id="PS50110"/>
    </source>
</evidence>
<evidence type="ECO:0000313" key="22">
    <source>
        <dbReference type="Proteomes" id="UP001495910"/>
    </source>
</evidence>
<dbReference type="Pfam" id="PF02518">
    <property type="entry name" value="HATPase_c"/>
    <property type="match status" value="1"/>
</dbReference>
<dbReference type="SMART" id="SM00388">
    <property type="entry name" value="HisKA"/>
    <property type="match status" value="1"/>
</dbReference>
<evidence type="ECO:0000256" key="8">
    <source>
        <dbReference type="ARBA" id="ARBA00022692"/>
    </source>
</evidence>
<keyword evidence="17" id="KW-0732">Signal</keyword>
<dbReference type="InterPro" id="IPR004358">
    <property type="entry name" value="Sig_transdc_His_kin-like_C"/>
</dbReference>
<feature type="domain" description="Response regulatory" evidence="19">
    <location>
        <begin position="575"/>
        <end position="693"/>
    </location>
</feature>
<evidence type="ECO:0000313" key="21">
    <source>
        <dbReference type="EMBL" id="MEM4989172.1"/>
    </source>
</evidence>
<dbReference type="SUPFAM" id="SSF53850">
    <property type="entry name" value="Periplasmic binding protein-like II"/>
    <property type="match status" value="1"/>
</dbReference>
<dbReference type="Gene3D" id="1.10.287.130">
    <property type="match status" value="1"/>
</dbReference>
<dbReference type="Pfam" id="PF00497">
    <property type="entry name" value="SBP_bac_3"/>
    <property type="match status" value="1"/>
</dbReference>
<comment type="catalytic activity">
    <reaction evidence="1">
        <text>ATP + protein L-histidine = ADP + protein N-phospho-L-histidine.</text>
        <dbReference type="EC" id="2.7.13.3"/>
    </reaction>
</comment>
<reference evidence="21 22" key="1">
    <citation type="submission" date="2024-02" db="EMBL/GenBank/DDBJ databases">
        <title>Draft genome sequence of Collimonas sp. strain H4R21, an effective mineral-weathering bacterial strain isolated from the beech rhizosphere.</title>
        <authorList>
            <person name="Morin E."/>
            <person name="Uroz S."/>
            <person name="Leveau J.H.J."/>
            <person name="Kumar R."/>
            <person name="Rey M.W."/>
            <person name="Pham J."/>
        </authorList>
    </citation>
    <scope>NUCLEOTIDE SEQUENCE [LARGE SCALE GENOMIC DNA]</scope>
    <source>
        <strain evidence="21 22">H4R21</strain>
    </source>
</reference>
<dbReference type="InterPro" id="IPR001638">
    <property type="entry name" value="Solute-binding_3/MltF_N"/>
</dbReference>
<dbReference type="SMART" id="SM00387">
    <property type="entry name" value="HATPase_c"/>
    <property type="match status" value="1"/>
</dbReference>
<dbReference type="EMBL" id="JBANDC010000012">
    <property type="protein sequence ID" value="MEM4989172.1"/>
    <property type="molecule type" value="Genomic_DNA"/>
</dbReference>
<feature type="signal peptide" evidence="17">
    <location>
        <begin position="1"/>
        <end position="25"/>
    </location>
</feature>
<sequence>MNRRILQFLLSLALLLVAAARVASAAPNLDLFTPAERAWIAAHPVVHIAVDPDWRPLEYVENGVHKGLTAEYVAAISDLTGIRFSLVPGQSWADARQALIDGRVDLLPAISRQFAPPSLKDIVLFSEPYFVGSTIILATQAEPIIFDARKLNGKVVAIKGGGAYERLLRGRFPEIRLLPLESPEAALQAVADGRAAAAVGVDTAMLPLLRRKYLDTLHISGAIGDLPATVSMGVRKELPELASIVEKSLESLTARQTDNMVEKWLKGTDYGAPSWRTLLKYYGTELIFLAVAIILILLFAQRARNARRAAVQSEQTKTRFLAVMSHEIRTPMNAILSSVELLRRSPLDRRQHELADMAGSASETLLNLLDDVLDLSKLEAHRLLLEEVPTDISALARQAAGMMRVKAEEKKLALQLELPEPGDRDVVIDPARVRQVLINLLSNAIKFTDRGGVTLSIRLLDDAPAPQPQATLQVAVADTGIGLSAEQQARLFQPFVQADSSTTRRYGGTGLGLVICRELIEAMKGTLDFHSEAGVGTVVTFSIPVAMQPRLSVQPASAGVVAPAVAVAAAAAGPTILVVDDHPNNRQVIQRQLEELNCNAVLVADGPSALALLETRQFPLVLLDCYLPGMDGYQVARTIRAREQGSGRHQPIIAISAAVDTGHVQRCMESGMDGVLKKPLRLNELQSIVEAWCDVELALREHPPSSPVSDPVELFRDAAQLDMADIECALESGDFDMLARYIHRMKGAALIAGESMIAEASGRMEEILRSASAGDRAMLDSVCSELRTQVAQL</sequence>
<dbReference type="InterPro" id="IPR003594">
    <property type="entry name" value="HATPase_dom"/>
</dbReference>
<dbReference type="SUPFAM" id="SSF55874">
    <property type="entry name" value="ATPase domain of HSP90 chaperone/DNA topoisomerase II/histidine kinase"/>
    <property type="match status" value="1"/>
</dbReference>
<accession>A0ABU9PYT0</accession>
<dbReference type="Gene3D" id="1.20.120.160">
    <property type="entry name" value="HPT domain"/>
    <property type="match status" value="1"/>
</dbReference>
<dbReference type="PANTHER" id="PTHR43047">
    <property type="entry name" value="TWO-COMPONENT HISTIDINE PROTEIN KINASE"/>
    <property type="match status" value="1"/>
</dbReference>
<keyword evidence="10" id="KW-0067">ATP-binding</keyword>
<evidence type="ECO:0000256" key="3">
    <source>
        <dbReference type="ARBA" id="ARBA00012438"/>
    </source>
</evidence>
<protein>
    <recommendedName>
        <fullName evidence="3">histidine kinase</fullName>
        <ecNumber evidence="3">2.7.13.3</ecNumber>
    </recommendedName>
</protein>
<evidence type="ECO:0000256" key="16">
    <source>
        <dbReference type="SAM" id="Phobius"/>
    </source>
</evidence>
<dbReference type="CDD" id="cd00082">
    <property type="entry name" value="HisKA"/>
    <property type="match status" value="1"/>
</dbReference>
<feature type="modified residue" description="4-aspartylphosphate" evidence="15">
    <location>
        <position position="624"/>
    </location>
</feature>
<feature type="domain" description="Histidine kinase" evidence="18">
    <location>
        <begin position="323"/>
        <end position="547"/>
    </location>
</feature>
<name>A0ABU9PYT0_9BURK</name>
<dbReference type="PROSITE" id="PS50110">
    <property type="entry name" value="RESPONSE_REGULATORY"/>
    <property type="match status" value="1"/>
</dbReference>
<evidence type="ECO:0000256" key="4">
    <source>
        <dbReference type="ARBA" id="ARBA00022475"/>
    </source>
</evidence>
<dbReference type="InterPro" id="IPR001789">
    <property type="entry name" value="Sig_transdc_resp-reg_receiver"/>
</dbReference>
<evidence type="ECO:0000256" key="1">
    <source>
        <dbReference type="ARBA" id="ARBA00000085"/>
    </source>
</evidence>
<evidence type="ECO:0000256" key="2">
    <source>
        <dbReference type="ARBA" id="ARBA00004429"/>
    </source>
</evidence>
<dbReference type="InterPro" id="IPR036641">
    <property type="entry name" value="HPT_dom_sf"/>
</dbReference>
<keyword evidence="4" id="KW-1003">Cell membrane</keyword>
<keyword evidence="8 16" id="KW-0812">Transmembrane</keyword>
<dbReference type="InterPro" id="IPR003661">
    <property type="entry name" value="HisK_dim/P_dom"/>
</dbReference>
<dbReference type="Pfam" id="PF01627">
    <property type="entry name" value="Hpt"/>
    <property type="match status" value="1"/>
</dbReference>
<feature type="domain" description="HPt" evidence="20">
    <location>
        <begin position="704"/>
        <end position="793"/>
    </location>
</feature>
<evidence type="ECO:0000256" key="9">
    <source>
        <dbReference type="ARBA" id="ARBA00022777"/>
    </source>
</evidence>
<dbReference type="InterPro" id="IPR011006">
    <property type="entry name" value="CheY-like_superfamily"/>
</dbReference>